<gene>
    <name evidence="3" type="ORF">EDC62_0739</name>
</gene>
<evidence type="ECO:0000259" key="2">
    <source>
        <dbReference type="Pfam" id="PF07331"/>
    </source>
</evidence>
<keyword evidence="4" id="KW-1185">Reference proteome</keyword>
<feature type="transmembrane region" description="Helical" evidence="1">
    <location>
        <begin position="40"/>
        <end position="61"/>
    </location>
</feature>
<name>A0A3N4USK2_9BURK</name>
<keyword evidence="1" id="KW-0472">Membrane</keyword>
<reference evidence="3 4" key="1">
    <citation type="submission" date="2018-11" db="EMBL/GenBank/DDBJ databases">
        <title>Genomic Encyclopedia of Type Strains, Phase IV (KMG-IV): sequencing the most valuable type-strain genomes for metagenomic binning, comparative biology and taxonomic classification.</title>
        <authorList>
            <person name="Goeker M."/>
        </authorList>
    </citation>
    <scope>NUCLEOTIDE SEQUENCE [LARGE SCALE GENOMIC DNA]</scope>
    <source>
        <strain evidence="3 4">DSM 101684</strain>
    </source>
</reference>
<keyword evidence="1" id="KW-1133">Transmembrane helix</keyword>
<sequence length="161" mass="17004">MRGNQQDFFAGLMFSVAGGAFAWGARSYPIGTAARMGPGYFPQLLGLLLAGLGVIIALRAFMARGEGSCADGRIGAWGWRPLVFILLANLVFGACLGGLPAIGLPPLGLIAGVVLLTLVARLADGEFRLRETLMLAGVLAFMSWATFVLLLKLPLPVWPVF</sequence>
<feature type="domain" description="DUF1468" evidence="2">
    <location>
        <begin position="9"/>
        <end position="156"/>
    </location>
</feature>
<protein>
    <submittedName>
        <fullName evidence="3">Tripartite tricarboxylate transporter TctB family protein</fullName>
    </submittedName>
</protein>
<evidence type="ECO:0000313" key="4">
    <source>
        <dbReference type="Proteomes" id="UP000272193"/>
    </source>
</evidence>
<evidence type="ECO:0000256" key="1">
    <source>
        <dbReference type="SAM" id="Phobius"/>
    </source>
</evidence>
<feature type="transmembrane region" description="Helical" evidence="1">
    <location>
        <begin position="135"/>
        <end position="155"/>
    </location>
</feature>
<dbReference type="AlphaFoldDB" id="A0A3N4USK2"/>
<dbReference type="InterPro" id="IPR009936">
    <property type="entry name" value="DUF1468"/>
</dbReference>
<evidence type="ECO:0000313" key="3">
    <source>
        <dbReference type="EMBL" id="RPE73028.1"/>
    </source>
</evidence>
<accession>A0A3N4USK2</accession>
<keyword evidence="1" id="KW-0812">Transmembrane</keyword>
<proteinExistence type="predicted"/>
<organism evidence="3 4">
    <name type="scientific">Tibeticola sediminis</name>
    <dbReference type="NCBI Taxonomy" id="1917811"/>
    <lineage>
        <taxon>Bacteria</taxon>
        <taxon>Pseudomonadati</taxon>
        <taxon>Pseudomonadota</taxon>
        <taxon>Betaproteobacteria</taxon>
        <taxon>Burkholderiales</taxon>
        <taxon>Comamonadaceae</taxon>
        <taxon>Tibeticola</taxon>
    </lineage>
</organism>
<dbReference type="EMBL" id="RKQL01000001">
    <property type="protein sequence ID" value="RPE73028.1"/>
    <property type="molecule type" value="Genomic_DNA"/>
</dbReference>
<dbReference type="Pfam" id="PF07331">
    <property type="entry name" value="TctB"/>
    <property type="match status" value="1"/>
</dbReference>
<dbReference type="Proteomes" id="UP000272193">
    <property type="component" value="Unassembled WGS sequence"/>
</dbReference>
<feature type="transmembrane region" description="Helical" evidence="1">
    <location>
        <begin position="107"/>
        <end position="123"/>
    </location>
</feature>
<feature type="transmembrane region" description="Helical" evidence="1">
    <location>
        <begin position="82"/>
        <end position="101"/>
    </location>
</feature>
<comment type="caution">
    <text evidence="3">The sequence shown here is derived from an EMBL/GenBank/DDBJ whole genome shotgun (WGS) entry which is preliminary data.</text>
</comment>